<keyword evidence="8" id="KW-0732">Signal</keyword>
<comment type="similarity">
    <text evidence="2">Belongs to the outer membrane factor (OMF) (TC 1.B.17) family.</text>
</comment>
<feature type="signal peptide" evidence="8">
    <location>
        <begin position="1"/>
        <end position="19"/>
    </location>
</feature>
<dbReference type="PANTHER" id="PTHR30026:SF20">
    <property type="entry name" value="OUTER MEMBRANE PROTEIN TOLC"/>
    <property type="match status" value="1"/>
</dbReference>
<keyword evidence="4" id="KW-1134">Transmembrane beta strand</keyword>
<evidence type="ECO:0000256" key="8">
    <source>
        <dbReference type="SAM" id="SignalP"/>
    </source>
</evidence>
<dbReference type="PANTHER" id="PTHR30026">
    <property type="entry name" value="OUTER MEMBRANE PROTEIN TOLC"/>
    <property type="match status" value="1"/>
</dbReference>
<evidence type="ECO:0000256" key="7">
    <source>
        <dbReference type="ARBA" id="ARBA00023237"/>
    </source>
</evidence>
<dbReference type="GO" id="GO:1990281">
    <property type="term" value="C:efflux pump complex"/>
    <property type="evidence" value="ECO:0007669"/>
    <property type="project" value="TreeGrafter"/>
</dbReference>
<dbReference type="Gene3D" id="1.20.1600.10">
    <property type="entry name" value="Outer membrane efflux proteins (OEP)"/>
    <property type="match status" value="1"/>
</dbReference>
<dbReference type="InterPro" id="IPR003423">
    <property type="entry name" value="OMP_efflux"/>
</dbReference>
<evidence type="ECO:0000256" key="4">
    <source>
        <dbReference type="ARBA" id="ARBA00022452"/>
    </source>
</evidence>
<dbReference type="SUPFAM" id="SSF56954">
    <property type="entry name" value="Outer membrane efflux proteins (OEP)"/>
    <property type="match status" value="1"/>
</dbReference>
<organism evidence="9 10">
    <name type="scientific">Dokdonia pacifica</name>
    <dbReference type="NCBI Taxonomy" id="1627892"/>
    <lineage>
        <taxon>Bacteria</taxon>
        <taxon>Pseudomonadati</taxon>
        <taxon>Bacteroidota</taxon>
        <taxon>Flavobacteriia</taxon>
        <taxon>Flavobacteriales</taxon>
        <taxon>Flavobacteriaceae</taxon>
        <taxon>Dokdonia</taxon>
    </lineage>
</organism>
<keyword evidence="3" id="KW-0813">Transport</keyword>
<name>A0A238VT10_9FLAO</name>
<evidence type="ECO:0000256" key="3">
    <source>
        <dbReference type="ARBA" id="ARBA00022448"/>
    </source>
</evidence>
<dbReference type="OrthoDB" id="9811587at2"/>
<dbReference type="EMBL" id="FZNY01000001">
    <property type="protein sequence ID" value="SNR36639.1"/>
    <property type="molecule type" value="Genomic_DNA"/>
</dbReference>
<dbReference type="GO" id="GO:0015288">
    <property type="term" value="F:porin activity"/>
    <property type="evidence" value="ECO:0007669"/>
    <property type="project" value="TreeGrafter"/>
</dbReference>
<keyword evidence="7" id="KW-0998">Cell outer membrane</keyword>
<keyword evidence="10" id="KW-1185">Reference proteome</keyword>
<evidence type="ECO:0000313" key="9">
    <source>
        <dbReference type="EMBL" id="SNR36639.1"/>
    </source>
</evidence>
<dbReference type="GO" id="GO:0009279">
    <property type="term" value="C:cell outer membrane"/>
    <property type="evidence" value="ECO:0007669"/>
    <property type="project" value="UniProtKB-SubCell"/>
</dbReference>
<protein>
    <submittedName>
        <fullName evidence="9">Outer membrane protein</fullName>
    </submittedName>
</protein>
<sequence length="481" mass="53973">MRKLFIICFSLFISVAGFAQNKKWTLQECVQYALDNNITIKQTQLDEETAAIEKKDAIGNYLPTLNGNASNNWNSGLTQNITTGVLETQTLRNSSYSITAGVRIFNGFRNKKALDRAELSRIAADYNIAKIKDDTALSVALAYLQVLLNKENLKTVVAQNQVTKEQVSRTQELVDGGVLPSGDLLEIKATDASERQRIVAAQNAVKISLINLAQLLAFDDYDNFEIEDTEYNILGEEILNTSPEVLLEKAKESRYDLKIVEQNLAIAKKDLELSKASLYPTINGFFNYNTRESGAPTFSQTVDPNNPSTDVPIGFVEGTNQTVFTTQPNILLQEGNPTPFIEQLYLNDGISYGVQLSVPIFNGFSTRNNIKRSEVNVKRSEFQSEQARLNFESAVYQAYTDAKAAKESYEAAIAALTSQELAYEYAKLRYDVGRTNAFDFSQSKLRYDNAQVELTRSKYDYIFRIKVLELYFGVPATELKF</sequence>
<accession>A0A238VT10</accession>
<evidence type="ECO:0000256" key="5">
    <source>
        <dbReference type="ARBA" id="ARBA00022692"/>
    </source>
</evidence>
<evidence type="ECO:0000256" key="1">
    <source>
        <dbReference type="ARBA" id="ARBA00004442"/>
    </source>
</evidence>
<keyword evidence="5" id="KW-0812">Transmembrane</keyword>
<keyword evidence="6" id="KW-0472">Membrane</keyword>
<feature type="chain" id="PRO_5013394206" evidence="8">
    <location>
        <begin position="20"/>
        <end position="481"/>
    </location>
</feature>
<evidence type="ECO:0000256" key="6">
    <source>
        <dbReference type="ARBA" id="ARBA00023136"/>
    </source>
</evidence>
<dbReference type="Proteomes" id="UP000198379">
    <property type="component" value="Unassembled WGS sequence"/>
</dbReference>
<dbReference type="Pfam" id="PF02321">
    <property type="entry name" value="OEP"/>
    <property type="match status" value="2"/>
</dbReference>
<evidence type="ECO:0000256" key="2">
    <source>
        <dbReference type="ARBA" id="ARBA00007613"/>
    </source>
</evidence>
<comment type="subcellular location">
    <subcellularLocation>
        <location evidence="1">Cell outer membrane</location>
    </subcellularLocation>
</comment>
<dbReference type="InterPro" id="IPR051906">
    <property type="entry name" value="TolC-like"/>
</dbReference>
<dbReference type="RefSeq" id="WP_089369585.1">
    <property type="nucleotide sequence ID" value="NZ_BMEP01000002.1"/>
</dbReference>
<reference evidence="9 10" key="1">
    <citation type="submission" date="2017-06" db="EMBL/GenBank/DDBJ databases">
        <authorList>
            <person name="Kim H.J."/>
            <person name="Triplett B.A."/>
        </authorList>
    </citation>
    <scope>NUCLEOTIDE SEQUENCE [LARGE SCALE GENOMIC DNA]</scope>
    <source>
        <strain evidence="9 10">DSM 25597</strain>
    </source>
</reference>
<evidence type="ECO:0000313" key="10">
    <source>
        <dbReference type="Proteomes" id="UP000198379"/>
    </source>
</evidence>
<dbReference type="GO" id="GO:0015562">
    <property type="term" value="F:efflux transmembrane transporter activity"/>
    <property type="evidence" value="ECO:0007669"/>
    <property type="project" value="InterPro"/>
</dbReference>
<proteinExistence type="inferred from homology"/>
<dbReference type="AlphaFoldDB" id="A0A238VT10"/>
<gene>
    <name evidence="9" type="ORF">SAMN06265376_101217</name>
</gene>